<reference evidence="2 3" key="1">
    <citation type="submission" date="2018-06" db="EMBL/GenBank/DDBJ databases">
        <title>Lujinxingia sediminis gen. nov. sp. nov., a new facultative anaerobic member of the class Deltaproteobacteria, and proposal of Lujinxingaceae fam. nov.</title>
        <authorList>
            <person name="Guo L.-Y."/>
            <person name="Li C.-M."/>
            <person name="Wang S."/>
            <person name="Du Z.-J."/>
        </authorList>
    </citation>
    <scope>NUCLEOTIDE SEQUENCE [LARGE SCALE GENOMIC DNA]</scope>
    <source>
        <strain evidence="2 3">FA350</strain>
    </source>
</reference>
<dbReference type="AlphaFoldDB" id="A0A2Z4FI20"/>
<organism evidence="2 3">
    <name type="scientific">Bradymonas sediminis</name>
    <dbReference type="NCBI Taxonomy" id="1548548"/>
    <lineage>
        <taxon>Bacteria</taxon>
        <taxon>Deltaproteobacteria</taxon>
        <taxon>Bradymonadales</taxon>
        <taxon>Bradymonadaceae</taxon>
        <taxon>Bradymonas</taxon>
    </lineage>
</organism>
<dbReference type="KEGG" id="bsed:DN745_03985"/>
<gene>
    <name evidence="2" type="ORF">DN745_03985</name>
</gene>
<evidence type="ECO:0000256" key="1">
    <source>
        <dbReference type="SAM" id="MobiDB-lite"/>
    </source>
</evidence>
<protein>
    <submittedName>
        <fullName evidence="2">Uncharacterized protein</fullName>
    </submittedName>
</protein>
<keyword evidence="3" id="KW-1185">Reference proteome</keyword>
<feature type="compositionally biased region" description="Low complexity" evidence="1">
    <location>
        <begin position="39"/>
        <end position="49"/>
    </location>
</feature>
<dbReference type="EMBL" id="CP030032">
    <property type="protein sequence ID" value="AWV88540.1"/>
    <property type="molecule type" value="Genomic_DNA"/>
</dbReference>
<dbReference type="Proteomes" id="UP000249799">
    <property type="component" value="Chromosome"/>
</dbReference>
<feature type="region of interest" description="Disordered" evidence="1">
    <location>
        <begin position="39"/>
        <end position="59"/>
    </location>
</feature>
<dbReference type="RefSeq" id="WP_111332388.1">
    <property type="nucleotide sequence ID" value="NZ_CP030032.1"/>
</dbReference>
<accession>A0A2Z4FI20</accession>
<evidence type="ECO:0000313" key="3">
    <source>
        <dbReference type="Proteomes" id="UP000249799"/>
    </source>
</evidence>
<sequence>MNIGDSKAAGGLFERIESAYQEALVSEAPAGVDEVAGAGGAAKSAAVDAPSPTSSNAEPWAHLESPVQRGLLKLCADAINGDFGSEEQLCIAVVQTIVEHRFSGPVPAGQADQILKTLNASLVSDPNFRESIEHLLVLAARELA</sequence>
<evidence type="ECO:0000313" key="2">
    <source>
        <dbReference type="EMBL" id="AWV88540.1"/>
    </source>
</evidence>
<name>A0A2Z4FI20_9DELT</name>
<proteinExistence type="predicted"/>